<proteinExistence type="inferred from homology"/>
<organism evidence="4 5">
    <name type="scientific">Nocardiopsis sediminis</name>
    <dbReference type="NCBI Taxonomy" id="1778267"/>
    <lineage>
        <taxon>Bacteria</taxon>
        <taxon>Bacillati</taxon>
        <taxon>Actinomycetota</taxon>
        <taxon>Actinomycetes</taxon>
        <taxon>Streptosporangiales</taxon>
        <taxon>Nocardiopsidaceae</taxon>
        <taxon>Nocardiopsis</taxon>
    </lineage>
</organism>
<dbReference type="Proteomes" id="UP001595847">
    <property type="component" value="Unassembled WGS sequence"/>
</dbReference>
<keyword evidence="2" id="KW-0732">Signal</keyword>
<comment type="caution">
    <text evidence="4">The sequence shown here is derived from an EMBL/GenBank/DDBJ whole genome shotgun (WGS) entry which is preliminary data.</text>
</comment>
<accession>A0ABV8FN23</accession>
<gene>
    <name evidence="4" type="ORF">ACFOVU_12435</name>
</gene>
<reference evidence="5" key="1">
    <citation type="journal article" date="2019" name="Int. J. Syst. Evol. Microbiol.">
        <title>The Global Catalogue of Microorganisms (GCM) 10K type strain sequencing project: providing services to taxonomists for standard genome sequencing and annotation.</title>
        <authorList>
            <consortium name="The Broad Institute Genomics Platform"/>
            <consortium name="The Broad Institute Genome Sequencing Center for Infectious Disease"/>
            <person name="Wu L."/>
            <person name="Ma J."/>
        </authorList>
    </citation>
    <scope>NUCLEOTIDE SEQUENCE [LARGE SCALE GENOMIC DNA]</scope>
    <source>
        <strain evidence="5">TBRC 1826</strain>
    </source>
</reference>
<dbReference type="InterPro" id="IPR051010">
    <property type="entry name" value="BCAA_transport"/>
</dbReference>
<keyword evidence="5" id="KW-1185">Reference proteome</keyword>
<evidence type="ECO:0000256" key="2">
    <source>
        <dbReference type="ARBA" id="ARBA00022729"/>
    </source>
</evidence>
<dbReference type="InterPro" id="IPR028082">
    <property type="entry name" value="Peripla_BP_I"/>
</dbReference>
<dbReference type="CDD" id="cd06338">
    <property type="entry name" value="PBP1_ABC_ligand_binding-like"/>
    <property type="match status" value="1"/>
</dbReference>
<dbReference type="InterPro" id="IPR028081">
    <property type="entry name" value="Leu-bd"/>
</dbReference>
<dbReference type="PANTHER" id="PTHR30483:SF37">
    <property type="entry name" value="ABC TRANSPORTER SUBSTRATE-BINDING PROTEIN"/>
    <property type="match status" value="1"/>
</dbReference>
<dbReference type="SUPFAM" id="SSF53822">
    <property type="entry name" value="Periplasmic binding protein-like I"/>
    <property type="match status" value="1"/>
</dbReference>
<evidence type="ECO:0000256" key="1">
    <source>
        <dbReference type="ARBA" id="ARBA00010062"/>
    </source>
</evidence>
<evidence type="ECO:0000259" key="3">
    <source>
        <dbReference type="Pfam" id="PF13458"/>
    </source>
</evidence>
<protein>
    <submittedName>
        <fullName evidence="4">Amino acid ABC transporter substrate-binding protein</fullName>
    </submittedName>
</protein>
<dbReference type="EMBL" id="JBHSBH010000008">
    <property type="protein sequence ID" value="MFC3996728.1"/>
    <property type="molecule type" value="Genomic_DNA"/>
</dbReference>
<comment type="similarity">
    <text evidence="1">Belongs to the leucine-binding protein family.</text>
</comment>
<dbReference type="RefSeq" id="WP_378533058.1">
    <property type="nucleotide sequence ID" value="NZ_JBHSBH010000008.1"/>
</dbReference>
<dbReference type="Pfam" id="PF13458">
    <property type="entry name" value="Peripla_BP_6"/>
    <property type="match status" value="1"/>
</dbReference>
<evidence type="ECO:0000313" key="4">
    <source>
        <dbReference type="EMBL" id="MFC3996728.1"/>
    </source>
</evidence>
<evidence type="ECO:0000313" key="5">
    <source>
        <dbReference type="Proteomes" id="UP001595847"/>
    </source>
</evidence>
<name>A0ABV8FN23_9ACTN</name>
<dbReference type="Gene3D" id="3.40.50.2300">
    <property type="match status" value="2"/>
</dbReference>
<sequence length="420" mass="45284">MSGGQAPIRIGYCLSLTGPLADNGRSALLAHDIWREDVNARGGLLGRRVEFVRHDDQGNASLVPGIYERLIDKDEVDLVIGGYGTNTLLAAMGLIAERERFFVGLMGLGVNNALAYPNYFAMIPTGPDPNAALTEGFFELAARQDPRAATVALVSADAEFSRNPVLGARSNAEKYGIQVVHEATYPLSTEDFTPVIDAVAESGADLLFLCSYLADSIGLARTLRSHRYRPQMVGGAMIGPQNTAVKTTLGPLLNGFVNYEYWAPVPTMMFPGVGELLDTYQARAGEAGVDLLGHYMAPLAYAQMQVVAQAVEATGGFDDASLAAYARKETFPTVMGDVRFGAKGEWSQPRVLQVQFQGISGHEVGQFRDGSRQIVVSPRESSSGELVFPYAQALTAGRCERGEMSWHGAPVNSPNWRTSR</sequence>
<dbReference type="PANTHER" id="PTHR30483">
    <property type="entry name" value="LEUCINE-SPECIFIC-BINDING PROTEIN"/>
    <property type="match status" value="1"/>
</dbReference>
<feature type="domain" description="Leucine-binding protein" evidence="3">
    <location>
        <begin position="7"/>
        <end position="343"/>
    </location>
</feature>